<evidence type="ECO:0000256" key="2">
    <source>
        <dbReference type="ARBA" id="ARBA00004777"/>
    </source>
</evidence>
<evidence type="ECO:0000256" key="8">
    <source>
        <dbReference type="SAM" id="MobiDB-lite"/>
    </source>
</evidence>
<keyword evidence="6" id="KW-0560">Oxidoreductase</keyword>
<dbReference type="Gene3D" id="3.20.20.220">
    <property type="match status" value="1"/>
</dbReference>
<evidence type="ECO:0000256" key="3">
    <source>
        <dbReference type="ARBA" id="ARBA00006743"/>
    </source>
</evidence>
<evidence type="ECO:0000313" key="9">
    <source>
        <dbReference type="EMBL" id="JAB98317.1"/>
    </source>
</evidence>
<dbReference type="GO" id="GO:0005829">
    <property type="term" value="C:cytosol"/>
    <property type="evidence" value="ECO:0007669"/>
    <property type="project" value="TreeGrafter"/>
</dbReference>
<sequence>MHAPISSSSSSTTPTPSGAHILPTTPSQTFHPLLVRFSSKESTPQQGKLAELFRQKVAAKEFFYGIELSARSYGKQPTVLDYDKFGALLPLFTSLVWLGREYANVEDVTAVESVSLGRQLYEHVVVMPHFTCYRADSKRLDEFLTLNFSNVLALRGDQVAPQQQFPHAKDLVQYIRSKRGDSISIGVGGYPEGHPESKTMEEDMLYLKEKVDAGADFIITQICFSPEAIISFVQKCRANGITVPIIVGVIVPDNMRILQFITNIIQVVIPEEQLSKYQALEDNPKALQAYAVENAVKMVKLLLESNLDIYGFQFFTMNRLKNIRLVVHEIHEYFNTKNI</sequence>
<feature type="region of interest" description="Disordered" evidence="8">
    <location>
        <begin position="1"/>
        <end position="22"/>
    </location>
</feature>
<reference evidence="9" key="2">
    <citation type="journal article" date="2014" name="BMC Genomics">
        <title>A genomic perspective to assessing quality of mass-reared SIT flies used in Mediterranean fruit fly (Ceratitis capitata) eradication in California.</title>
        <authorList>
            <person name="Calla B."/>
            <person name="Hall B."/>
            <person name="Hou S."/>
            <person name="Geib S.M."/>
        </authorList>
    </citation>
    <scope>NUCLEOTIDE SEQUENCE</scope>
</reference>
<dbReference type="PANTHER" id="PTHR45754:SF3">
    <property type="entry name" value="METHYLENETETRAHYDROFOLATE REDUCTASE (NADPH)"/>
    <property type="match status" value="1"/>
</dbReference>
<reference evidence="9" key="1">
    <citation type="submission" date="2013-07" db="EMBL/GenBank/DDBJ databases">
        <authorList>
            <person name="Geib S."/>
        </authorList>
    </citation>
    <scope>NUCLEOTIDE SEQUENCE</scope>
</reference>
<evidence type="ECO:0000256" key="5">
    <source>
        <dbReference type="ARBA" id="ARBA00022827"/>
    </source>
</evidence>
<dbReference type="GO" id="GO:0004489">
    <property type="term" value="F:methylenetetrahydrofolate reductase [NAD(P)H] activity"/>
    <property type="evidence" value="ECO:0007669"/>
    <property type="project" value="InterPro"/>
</dbReference>
<dbReference type="EMBL" id="GAMC01008238">
    <property type="protein sequence ID" value="JAB98317.1"/>
    <property type="molecule type" value="mRNA"/>
</dbReference>
<dbReference type="GO" id="GO:0071949">
    <property type="term" value="F:FAD binding"/>
    <property type="evidence" value="ECO:0007669"/>
    <property type="project" value="TreeGrafter"/>
</dbReference>
<dbReference type="PANTHER" id="PTHR45754">
    <property type="entry name" value="METHYLENETETRAHYDROFOLATE REDUCTASE"/>
    <property type="match status" value="1"/>
</dbReference>
<dbReference type="GO" id="GO:0035999">
    <property type="term" value="P:tetrahydrofolate interconversion"/>
    <property type="evidence" value="ECO:0007669"/>
    <property type="project" value="UniProtKB-UniPathway"/>
</dbReference>
<dbReference type="Pfam" id="PF02219">
    <property type="entry name" value="MTHFR"/>
    <property type="match status" value="1"/>
</dbReference>
<dbReference type="UniPathway" id="UPA00193"/>
<evidence type="ECO:0000256" key="1">
    <source>
        <dbReference type="ARBA" id="ARBA00001974"/>
    </source>
</evidence>
<feature type="compositionally biased region" description="Low complexity" evidence="8">
    <location>
        <begin position="1"/>
        <end position="17"/>
    </location>
</feature>
<dbReference type="InterPro" id="IPR029041">
    <property type="entry name" value="FAD-linked_oxidoreductase-like"/>
</dbReference>
<dbReference type="SUPFAM" id="SSF51730">
    <property type="entry name" value="FAD-linked oxidoreductase"/>
    <property type="match status" value="1"/>
</dbReference>
<dbReference type="OrthoDB" id="16284at2759"/>
<evidence type="ECO:0000256" key="4">
    <source>
        <dbReference type="ARBA" id="ARBA00022630"/>
    </source>
</evidence>
<accession>W8BHT9</accession>
<dbReference type="CDD" id="cd00537">
    <property type="entry name" value="MTHFR"/>
    <property type="match status" value="1"/>
</dbReference>
<comment type="pathway">
    <text evidence="2 7">One-carbon metabolism; tetrahydrofolate interconversion.</text>
</comment>
<proteinExistence type="evidence at transcript level"/>
<dbReference type="GO" id="GO:0009086">
    <property type="term" value="P:methionine biosynthetic process"/>
    <property type="evidence" value="ECO:0007669"/>
    <property type="project" value="TreeGrafter"/>
</dbReference>
<keyword evidence="4" id="KW-0285">Flavoprotein</keyword>
<protein>
    <submittedName>
        <fullName evidence="9">Methylenetetrahydrofolate reductase</fullName>
    </submittedName>
</protein>
<comment type="cofactor">
    <cofactor evidence="1">
        <name>FAD</name>
        <dbReference type="ChEBI" id="CHEBI:57692"/>
    </cofactor>
</comment>
<comment type="similarity">
    <text evidence="3">Belongs to the methylenetetrahydrofolate reductase family.</text>
</comment>
<name>W8BHT9_CERCA</name>
<evidence type="ECO:0000256" key="6">
    <source>
        <dbReference type="ARBA" id="ARBA00023002"/>
    </source>
</evidence>
<gene>
    <name evidence="9" type="primary">MTHR</name>
</gene>
<keyword evidence="5" id="KW-0274">FAD</keyword>
<dbReference type="AlphaFoldDB" id="W8BHT9"/>
<dbReference type="InterPro" id="IPR003171">
    <property type="entry name" value="Mehydrof_redctse-like"/>
</dbReference>
<organism evidence="9">
    <name type="scientific">Ceratitis capitata</name>
    <name type="common">Mediterranean fruit fly</name>
    <name type="synonym">Tephritis capitata</name>
    <dbReference type="NCBI Taxonomy" id="7213"/>
    <lineage>
        <taxon>Eukaryota</taxon>
        <taxon>Metazoa</taxon>
        <taxon>Ecdysozoa</taxon>
        <taxon>Arthropoda</taxon>
        <taxon>Hexapoda</taxon>
        <taxon>Insecta</taxon>
        <taxon>Pterygota</taxon>
        <taxon>Neoptera</taxon>
        <taxon>Endopterygota</taxon>
        <taxon>Diptera</taxon>
        <taxon>Brachycera</taxon>
        <taxon>Muscomorpha</taxon>
        <taxon>Tephritoidea</taxon>
        <taxon>Tephritidae</taxon>
        <taxon>Ceratitis</taxon>
        <taxon>Ceratitis</taxon>
    </lineage>
</organism>
<evidence type="ECO:0000256" key="7">
    <source>
        <dbReference type="RuleBase" id="RU004254"/>
    </source>
</evidence>